<evidence type="ECO:0008006" key="3">
    <source>
        <dbReference type="Google" id="ProtNLM"/>
    </source>
</evidence>
<evidence type="ECO:0000313" key="2">
    <source>
        <dbReference type="Proteomes" id="UP000009159"/>
    </source>
</evidence>
<dbReference type="STRING" id="350058.Mvan_1069"/>
<name>A1T407_MYCVP</name>
<dbReference type="EMBL" id="CP000511">
    <property type="protein sequence ID" value="ABM11907.1"/>
    <property type="molecule type" value="Genomic_DNA"/>
</dbReference>
<dbReference type="AlphaFoldDB" id="A1T407"/>
<sequence>MRCTLDGGSPPCHRGHSRISSEEVLAMEQTQQNPAQQECPDCHALTADLAAHKQWHSRLVHDIATAVDRDAKRRVGTQ</sequence>
<dbReference type="Proteomes" id="UP000009159">
    <property type="component" value="Chromosome"/>
</dbReference>
<keyword evidence="2" id="KW-1185">Reference proteome</keyword>
<dbReference type="HOGENOM" id="CLU_197512_0_0_11"/>
<protein>
    <recommendedName>
        <fullName evidence="3">C2H2-type domain-containing protein</fullName>
    </recommendedName>
</protein>
<reference evidence="1" key="1">
    <citation type="submission" date="2006-12" db="EMBL/GenBank/DDBJ databases">
        <title>Complete sequence of Mycobacterium vanbaalenii PYR-1.</title>
        <authorList>
            <consortium name="US DOE Joint Genome Institute"/>
            <person name="Copeland A."/>
            <person name="Lucas S."/>
            <person name="Lapidus A."/>
            <person name="Barry K."/>
            <person name="Detter J.C."/>
            <person name="Glavina del Rio T."/>
            <person name="Hammon N."/>
            <person name="Israni S."/>
            <person name="Dalin E."/>
            <person name="Tice H."/>
            <person name="Pitluck S."/>
            <person name="Singan V."/>
            <person name="Schmutz J."/>
            <person name="Larimer F."/>
            <person name="Land M."/>
            <person name="Hauser L."/>
            <person name="Kyrpides N."/>
            <person name="Anderson I.J."/>
            <person name="Miller C."/>
            <person name="Richardson P."/>
        </authorList>
    </citation>
    <scope>NUCLEOTIDE SEQUENCE [LARGE SCALE GENOMIC DNA]</scope>
    <source>
        <strain evidence="1">PYR-1</strain>
    </source>
</reference>
<gene>
    <name evidence="1" type="ordered locus">Mvan_1069</name>
</gene>
<proteinExistence type="predicted"/>
<dbReference type="KEGG" id="mva:Mvan_1069"/>
<evidence type="ECO:0000313" key="1">
    <source>
        <dbReference type="EMBL" id="ABM11907.1"/>
    </source>
</evidence>
<accession>A1T407</accession>
<dbReference type="eggNOG" id="ENOG5031WQU">
    <property type="taxonomic scope" value="Bacteria"/>
</dbReference>
<organism evidence="1 2">
    <name type="scientific">Mycolicibacterium vanbaalenii (strain DSM 7251 / JCM 13017 / BCRC 16820 / KCTC 9966 / NRRL B-24157 / PYR-1)</name>
    <name type="common">Mycobacterium vanbaalenii</name>
    <dbReference type="NCBI Taxonomy" id="350058"/>
    <lineage>
        <taxon>Bacteria</taxon>
        <taxon>Bacillati</taxon>
        <taxon>Actinomycetota</taxon>
        <taxon>Actinomycetes</taxon>
        <taxon>Mycobacteriales</taxon>
        <taxon>Mycobacteriaceae</taxon>
        <taxon>Mycolicibacterium</taxon>
    </lineage>
</organism>